<reference evidence="2" key="1">
    <citation type="submission" date="2021-03" db="EMBL/GenBank/DDBJ databases">
        <title>Revisited historic fungal species revealed as producer of novel bioactive compounds through whole genome sequencing and comparative genomics.</title>
        <authorList>
            <person name="Vignolle G.A."/>
            <person name="Hochenegger N."/>
            <person name="Mach R.L."/>
            <person name="Mach-Aigner A.R."/>
            <person name="Javad Rahimi M."/>
            <person name="Salim K.A."/>
            <person name="Chan C.M."/>
            <person name="Lim L.B.L."/>
            <person name="Cai F."/>
            <person name="Druzhinina I.S."/>
            <person name="U'Ren J.M."/>
            <person name="Derntl C."/>
        </authorList>
    </citation>
    <scope>NUCLEOTIDE SEQUENCE</scope>
    <source>
        <strain evidence="2">TUCIM 5799</strain>
    </source>
</reference>
<gene>
    <name evidence="2" type="ORF">JX265_000003</name>
</gene>
<evidence type="ECO:0000313" key="2">
    <source>
        <dbReference type="EMBL" id="KAI1881177.1"/>
    </source>
</evidence>
<organism evidence="2 3">
    <name type="scientific">Neoarthrinium moseri</name>
    <dbReference type="NCBI Taxonomy" id="1658444"/>
    <lineage>
        <taxon>Eukaryota</taxon>
        <taxon>Fungi</taxon>
        <taxon>Dikarya</taxon>
        <taxon>Ascomycota</taxon>
        <taxon>Pezizomycotina</taxon>
        <taxon>Sordariomycetes</taxon>
        <taxon>Xylariomycetidae</taxon>
        <taxon>Amphisphaeriales</taxon>
        <taxon>Apiosporaceae</taxon>
        <taxon>Neoarthrinium</taxon>
    </lineage>
</organism>
<sequence length="834" mass="90969">MGKEDTEHGPLSPTIGAFESLQSHSNSIRRARPPDIVIAEEDRVPLRVDSRQEKINKRESRVGLRGLFGRQKTGSDKDGQDPDGSAARRESPRLGSIRASLAEISNWPYGLHSSRSDLSLASPQPPSSSRSNASGLQSQPSIPRLRQSGVGKSKPLPAAPSPNSSSWVPLPLFQVYPQSVKHATLPACTASLDVLLRLNGHRNSGSTGAGDDAAGEEIGEKKGDKIKKFHQRTGGSRSILEWTTKTYVLNTSGYLLQYSADGSFDRLPERVLRLTKDSAAFASDLIPGKHWVIQVVSTVDTDGAPTGDNRSLFSKLALRAAERRTTSNFLMVFESAEDMDNWLAVLRREIEELGGKKRLSETGEPKTEDHTLNLKTQPSQRTIVVRDPARFSTIVQQDFSWTNENALKEQDHDHGLPAIPSAELTPEFSLDDISTTESHYSSDGQHLDSLRDSSNRFSYISSGQRTYVTSANSSPACSPTRASFSSHNEGVKTNSQAQESQTEVRLRPNAQAISSRRQSMQTLIPSLETQFESSARPHSFISTGGESNDSNASNRQSVPNFSKRFSGFRPPSLDSVSDQVESQEQPEPSVKACRKPPPTSLAMSRPLSTVVDMPSPRSPLSPQEAMRSINAMQRQSLVAPAVPDSSAFSKWKRDEVRTPPQRELPSVAESTSTVTNDRGAQAKISPRRFVSLNNLRAPADSFTDPESKTQQFVLSSTSGQQDNPTWAPSMGSNGLEKRLAATANTKAPSYKRATFLAEDSSSRCSPIPVDKALLTEKASKRQSRSPLLSSSNQFLNVDLRAKALLGRRSMPQLAEGPPLAPPPTRALPPLPKKS</sequence>
<feature type="region of interest" description="Disordered" evidence="1">
    <location>
        <begin position="1"/>
        <end position="34"/>
    </location>
</feature>
<feature type="compositionally biased region" description="Polar residues" evidence="1">
    <location>
        <begin position="668"/>
        <end position="678"/>
    </location>
</feature>
<evidence type="ECO:0000313" key="3">
    <source>
        <dbReference type="Proteomes" id="UP000829685"/>
    </source>
</evidence>
<feature type="compositionally biased region" description="Polar residues" evidence="1">
    <location>
        <begin position="511"/>
        <end position="533"/>
    </location>
</feature>
<accession>A0A9Q0AVU9</accession>
<keyword evidence="3" id="KW-1185">Reference proteome</keyword>
<evidence type="ECO:0008006" key="4">
    <source>
        <dbReference type="Google" id="ProtNLM"/>
    </source>
</evidence>
<protein>
    <recommendedName>
        <fullName evidence="4">PH domain-containing protein</fullName>
    </recommendedName>
</protein>
<feature type="compositionally biased region" description="Polar residues" evidence="1">
    <location>
        <begin position="574"/>
        <end position="586"/>
    </location>
</feature>
<feature type="compositionally biased region" description="Low complexity" evidence="1">
    <location>
        <begin position="116"/>
        <end position="136"/>
    </location>
</feature>
<name>A0A9Q0AVU9_9PEZI</name>
<feature type="compositionally biased region" description="Low complexity" evidence="1">
    <location>
        <begin position="153"/>
        <end position="164"/>
    </location>
</feature>
<feature type="region of interest" description="Disordered" evidence="1">
    <location>
        <begin position="652"/>
        <end position="678"/>
    </location>
</feature>
<dbReference type="Proteomes" id="UP000829685">
    <property type="component" value="Unassembled WGS sequence"/>
</dbReference>
<feature type="compositionally biased region" description="Pro residues" evidence="1">
    <location>
        <begin position="818"/>
        <end position="834"/>
    </location>
</feature>
<feature type="region of interest" description="Disordered" evidence="1">
    <location>
        <begin position="713"/>
        <end position="733"/>
    </location>
</feature>
<feature type="region of interest" description="Disordered" evidence="1">
    <location>
        <begin position="49"/>
        <end position="95"/>
    </location>
</feature>
<feature type="region of interest" description="Disordered" evidence="1">
    <location>
        <begin position="808"/>
        <end position="834"/>
    </location>
</feature>
<feature type="compositionally biased region" description="Polar residues" evidence="1">
    <location>
        <begin position="713"/>
        <end position="732"/>
    </location>
</feature>
<proteinExistence type="predicted"/>
<comment type="caution">
    <text evidence="2">The sequence shown here is derived from an EMBL/GenBank/DDBJ whole genome shotgun (WGS) entry which is preliminary data.</text>
</comment>
<feature type="compositionally biased region" description="Basic and acidic residues" evidence="1">
    <location>
        <begin position="73"/>
        <end position="92"/>
    </location>
</feature>
<feature type="region of interest" description="Disordered" evidence="1">
    <location>
        <begin position="116"/>
        <end position="164"/>
    </location>
</feature>
<dbReference type="OrthoDB" id="1749473at2759"/>
<evidence type="ECO:0000256" key="1">
    <source>
        <dbReference type="SAM" id="MobiDB-lite"/>
    </source>
</evidence>
<dbReference type="AlphaFoldDB" id="A0A9Q0AVU9"/>
<feature type="region of interest" description="Disordered" evidence="1">
    <location>
        <begin position="468"/>
        <end position="622"/>
    </location>
</feature>
<dbReference type="EMBL" id="JAFIMR010000001">
    <property type="protein sequence ID" value="KAI1881177.1"/>
    <property type="molecule type" value="Genomic_DNA"/>
</dbReference>
<feature type="compositionally biased region" description="Polar residues" evidence="1">
    <location>
        <begin position="468"/>
        <end position="503"/>
    </location>
</feature>
<feature type="compositionally biased region" description="Basic and acidic residues" evidence="1">
    <location>
        <begin position="49"/>
        <end position="62"/>
    </location>
</feature>
<feature type="compositionally biased region" description="Polar residues" evidence="1">
    <location>
        <begin position="540"/>
        <end position="560"/>
    </location>
</feature>